<feature type="domain" description="Fungal-type protein kinase" evidence="2">
    <location>
        <begin position="55"/>
        <end position="195"/>
    </location>
</feature>
<dbReference type="InterPro" id="IPR011009">
    <property type="entry name" value="Kinase-like_dom_sf"/>
</dbReference>
<dbReference type="PANTHER" id="PTHR38248">
    <property type="entry name" value="FUNK1 6"/>
    <property type="match status" value="1"/>
</dbReference>
<evidence type="ECO:0000256" key="1">
    <source>
        <dbReference type="SAM" id="MobiDB-lite"/>
    </source>
</evidence>
<proteinExistence type="predicted"/>
<gene>
    <name evidence="3" type="ORF">L227DRAFT_611163</name>
</gene>
<dbReference type="InterPro" id="IPR040976">
    <property type="entry name" value="Pkinase_fungal"/>
</dbReference>
<reference evidence="3" key="1">
    <citation type="journal article" date="2018" name="Genome Biol. Evol.">
        <title>Genomics and development of Lentinus tigrinus, a white-rot wood-decaying mushroom with dimorphic fruiting bodies.</title>
        <authorList>
            <person name="Wu B."/>
            <person name="Xu Z."/>
            <person name="Knudson A."/>
            <person name="Carlson A."/>
            <person name="Chen N."/>
            <person name="Kovaka S."/>
            <person name="LaButti K."/>
            <person name="Lipzen A."/>
            <person name="Pennachio C."/>
            <person name="Riley R."/>
            <person name="Schakwitz W."/>
            <person name="Umezawa K."/>
            <person name="Ohm R.A."/>
            <person name="Grigoriev I.V."/>
            <person name="Nagy L.G."/>
            <person name="Gibbons J."/>
            <person name="Hibbett D."/>
        </authorList>
    </citation>
    <scope>NUCLEOTIDE SEQUENCE [LARGE SCALE GENOMIC DNA]</scope>
    <source>
        <strain evidence="3">ALCF2SS1-6</strain>
    </source>
</reference>
<protein>
    <recommendedName>
        <fullName evidence="2">Fungal-type protein kinase domain-containing protein</fullName>
    </recommendedName>
</protein>
<dbReference type="SUPFAM" id="SSF56112">
    <property type="entry name" value="Protein kinase-like (PK-like)"/>
    <property type="match status" value="1"/>
</dbReference>
<dbReference type="STRING" id="1328759.A0A5C2S9X8"/>
<organism evidence="3 4">
    <name type="scientific">Lentinus tigrinus ALCF2SS1-6</name>
    <dbReference type="NCBI Taxonomy" id="1328759"/>
    <lineage>
        <taxon>Eukaryota</taxon>
        <taxon>Fungi</taxon>
        <taxon>Dikarya</taxon>
        <taxon>Basidiomycota</taxon>
        <taxon>Agaricomycotina</taxon>
        <taxon>Agaricomycetes</taxon>
        <taxon>Polyporales</taxon>
        <taxon>Polyporaceae</taxon>
        <taxon>Lentinus</taxon>
    </lineage>
</organism>
<dbReference type="Proteomes" id="UP000313359">
    <property type="component" value="Unassembled WGS sequence"/>
</dbReference>
<name>A0A5C2S9X8_9APHY</name>
<feature type="compositionally biased region" description="Basic and acidic residues" evidence="1">
    <location>
        <begin position="43"/>
        <end position="52"/>
    </location>
</feature>
<dbReference type="EMBL" id="ML122265">
    <property type="protein sequence ID" value="RPD60632.1"/>
    <property type="molecule type" value="Genomic_DNA"/>
</dbReference>
<keyword evidence="4" id="KW-1185">Reference proteome</keyword>
<dbReference type="AlphaFoldDB" id="A0A5C2S9X8"/>
<dbReference type="OrthoDB" id="2758239at2759"/>
<dbReference type="Gene3D" id="1.10.510.10">
    <property type="entry name" value="Transferase(Phosphotransferase) domain 1"/>
    <property type="match status" value="1"/>
</dbReference>
<sequence length="239" mass="26569">MGRGTRGFVGWDLDADRVVFDGDESRSAELDTHIPTVLGGGDVKSDPSRSDDPQCTAAQKLNDVASAPGVVVRIHYRIVIKQIGRRLKDFEHTVELVIGVYDALLGHQRAWVKCKILHRDVSINNILLLGTGADCRGLLCDWDLAQTEEQLNDYETTQGLRLGTWQTMSALLQQYASKRHQLSDDLESFLHILTYSALRYFAPTGDGVNVQGIARKMHEHFNVTTTRGLSEVPDGVPWA</sequence>
<evidence type="ECO:0000259" key="2">
    <source>
        <dbReference type="Pfam" id="PF17667"/>
    </source>
</evidence>
<dbReference type="Pfam" id="PF17667">
    <property type="entry name" value="Pkinase_fungal"/>
    <property type="match status" value="1"/>
</dbReference>
<evidence type="ECO:0000313" key="3">
    <source>
        <dbReference type="EMBL" id="RPD60632.1"/>
    </source>
</evidence>
<dbReference type="PANTHER" id="PTHR38248:SF2">
    <property type="entry name" value="FUNK1 11"/>
    <property type="match status" value="1"/>
</dbReference>
<accession>A0A5C2S9X8</accession>
<evidence type="ECO:0000313" key="4">
    <source>
        <dbReference type="Proteomes" id="UP000313359"/>
    </source>
</evidence>
<feature type="region of interest" description="Disordered" evidence="1">
    <location>
        <begin position="34"/>
        <end position="54"/>
    </location>
</feature>